<name>B3XVY7_9EUKA</name>
<feature type="domain" description="EGF-like" evidence="16">
    <location>
        <begin position="412"/>
        <end position="448"/>
    </location>
</feature>
<keyword evidence="17" id="KW-0808">Transferase</keyword>
<dbReference type="Gene3D" id="2.10.25.10">
    <property type="entry name" value="Laminin"/>
    <property type="match status" value="1"/>
</dbReference>
<dbReference type="SUPFAM" id="SSF56112">
    <property type="entry name" value="Protein kinase-like (PK-like)"/>
    <property type="match status" value="1"/>
</dbReference>
<evidence type="ECO:0000259" key="15">
    <source>
        <dbReference type="PROSITE" id="PS50011"/>
    </source>
</evidence>
<dbReference type="GO" id="GO:0005524">
    <property type="term" value="F:ATP binding"/>
    <property type="evidence" value="ECO:0007669"/>
    <property type="project" value="UniProtKB-UniRule"/>
</dbReference>
<dbReference type="InterPro" id="IPR001245">
    <property type="entry name" value="Ser-Thr/Tyr_kinase_cat_dom"/>
</dbReference>
<dbReference type="Gene3D" id="1.10.510.10">
    <property type="entry name" value="Transferase(Phosphotransferase) domain 1"/>
    <property type="match status" value="1"/>
</dbReference>
<feature type="binding site" evidence="11">
    <location>
        <position position="571"/>
    </location>
    <ligand>
        <name>ATP</name>
        <dbReference type="ChEBI" id="CHEBI:30616"/>
    </ligand>
</feature>
<dbReference type="InterPro" id="IPR000742">
    <property type="entry name" value="EGF"/>
</dbReference>
<dbReference type="CDD" id="cd00054">
    <property type="entry name" value="EGF_CA"/>
    <property type="match status" value="1"/>
</dbReference>
<comment type="subcellular location">
    <subcellularLocation>
        <location evidence="1">Membrane</location>
        <topology evidence="1">Single-pass membrane protein</topology>
    </subcellularLocation>
</comment>
<evidence type="ECO:0000256" key="5">
    <source>
        <dbReference type="ARBA" id="ARBA00022840"/>
    </source>
</evidence>
<keyword evidence="7 13" id="KW-0472">Membrane</keyword>
<accession>B3XVY7</accession>
<organism evidence="17">
    <name type="scientific">Hartaetosiga gracilis</name>
    <dbReference type="NCBI Taxonomy" id="216892"/>
    <lineage>
        <taxon>Eukaryota</taxon>
        <taxon>Choanoflagellata</taxon>
        <taxon>Craspedida</taxon>
        <taxon>Salpingoecidae</taxon>
        <taxon>Hartaetosiga</taxon>
    </lineage>
</organism>
<protein>
    <submittedName>
        <fullName evidence="17">Receptor-type protein tyrosine kinase</fullName>
    </submittedName>
</protein>
<dbReference type="PRINTS" id="PR00109">
    <property type="entry name" value="TYRKINASE"/>
</dbReference>
<feature type="transmembrane region" description="Helical" evidence="13">
    <location>
        <begin position="505"/>
        <end position="526"/>
    </location>
</feature>
<dbReference type="GO" id="GO:0005886">
    <property type="term" value="C:plasma membrane"/>
    <property type="evidence" value="ECO:0007669"/>
    <property type="project" value="TreeGrafter"/>
</dbReference>
<evidence type="ECO:0000313" key="17">
    <source>
        <dbReference type="EMBL" id="BAG55522.1"/>
    </source>
</evidence>
<evidence type="ECO:0000256" key="12">
    <source>
        <dbReference type="SAM" id="MobiDB-lite"/>
    </source>
</evidence>
<dbReference type="PROSITE" id="PS50026">
    <property type="entry name" value="EGF_3"/>
    <property type="match status" value="1"/>
</dbReference>
<keyword evidence="2 13" id="KW-0812">Transmembrane</keyword>
<comment type="catalytic activity">
    <reaction evidence="9">
        <text>L-tyrosyl-[protein] + ATP = O-phospho-L-tyrosyl-[protein] + ADP + H(+)</text>
        <dbReference type="Rhea" id="RHEA:10596"/>
        <dbReference type="Rhea" id="RHEA-COMP:10136"/>
        <dbReference type="Rhea" id="RHEA-COMP:20101"/>
        <dbReference type="ChEBI" id="CHEBI:15378"/>
        <dbReference type="ChEBI" id="CHEBI:30616"/>
        <dbReference type="ChEBI" id="CHEBI:46858"/>
        <dbReference type="ChEBI" id="CHEBI:61978"/>
        <dbReference type="ChEBI" id="CHEBI:456216"/>
        <dbReference type="EC" id="2.7.10.1"/>
    </reaction>
</comment>
<evidence type="ECO:0000256" key="14">
    <source>
        <dbReference type="SAM" id="SignalP"/>
    </source>
</evidence>
<dbReference type="SMART" id="SM00181">
    <property type="entry name" value="EGF"/>
    <property type="match status" value="2"/>
</dbReference>
<keyword evidence="10" id="KW-0245">EGF-like domain</keyword>
<dbReference type="Gene3D" id="3.30.200.20">
    <property type="entry name" value="Phosphorylase Kinase, domain 1"/>
    <property type="match status" value="1"/>
</dbReference>
<dbReference type="Pfam" id="PF00008">
    <property type="entry name" value="EGF"/>
    <property type="match status" value="1"/>
</dbReference>
<keyword evidence="3 14" id="KW-0732">Signal</keyword>
<dbReference type="EMBL" id="AB098200">
    <property type="protein sequence ID" value="BAG55522.1"/>
    <property type="molecule type" value="mRNA"/>
</dbReference>
<dbReference type="InterPro" id="IPR011009">
    <property type="entry name" value="Kinase-like_dom_sf"/>
</dbReference>
<dbReference type="PANTHER" id="PTHR24416:SF550">
    <property type="entry name" value="FIBROBLAST GROWTH FACTOR RECEPTOR HOMOLOG 1-RELATED"/>
    <property type="match status" value="1"/>
</dbReference>
<dbReference type="CDD" id="cd00192">
    <property type="entry name" value="PTKc"/>
    <property type="match status" value="1"/>
</dbReference>
<dbReference type="Pfam" id="PF07714">
    <property type="entry name" value="PK_Tyr_Ser-Thr"/>
    <property type="match status" value="1"/>
</dbReference>
<dbReference type="InterPro" id="IPR017441">
    <property type="entry name" value="Protein_kinase_ATP_BS"/>
</dbReference>
<feature type="disulfide bond" evidence="10">
    <location>
        <begin position="416"/>
        <end position="426"/>
    </location>
</feature>
<dbReference type="PROSITE" id="PS50011">
    <property type="entry name" value="PROTEIN_KINASE_DOM"/>
    <property type="match status" value="1"/>
</dbReference>
<evidence type="ECO:0000256" key="8">
    <source>
        <dbReference type="ARBA" id="ARBA00023170"/>
    </source>
</evidence>
<dbReference type="InterPro" id="IPR008266">
    <property type="entry name" value="Tyr_kinase_AS"/>
</dbReference>
<evidence type="ECO:0000256" key="9">
    <source>
        <dbReference type="ARBA" id="ARBA00051243"/>
    </source>
</evidence>
<evidence type="ECO:0000256" key="2">
    <source>
        <dbReference type="ARBA" id="ARBA00022692"/>
    </source>
</evidence>
<dbReference type="PROSITE" id="PS00107">
    <property type="entry name" value="PROTEIN_KINASE_ATP"/>
    <property type="match status" value="1"/>
</dbReference>
<dbReference type="GO" id="GO:0004714">
    <property type="term" value="F:transmembrane receptor protein tyrosine kinase activity"/>
    <property type="evidence" value="ECO:0007669"/>
    <property type="project" value="UniProtKB-EC"/>
</dbReference>
<dbReference type="InterPro" id="IPR000719">
    <property type="entry name" value="Prot_kinase_dom"/>
</dbReference>
<dbReference type="SUPFAM" id="SSF57196">
    <property type="entry name" value="EGF/Laminin"/>
    <property type="match status" value="1"/>
</dbReference>
<evidence type="ECO:0000256" key="4">
    <source>
        <dbReference type="ARBA" id="ARBA00022741"/>
    </source>
</evidence>
<evidence type="ECO:0000259" key="16">
    <source>
        <dbReference type="PROSITE" id="PS50026"/>
    </source>
</evidence>
<proteinExistence type="evidence at transcript level"/>
<keyword evidence="6 13" id="KW-1133">Transmembrane helix</keyword>
<keyword evidence="4 11" id="KW-0547">Nucleotide-binding</keyword>
<evidence type="ECO:0000256" key="11">
    <source>
        <dbReference type="PROSITE-ProRule" id="PRU10141"/>
    </source>
</evidence>
<dbReference type="PROSITE" id="PS01186">
    <property type="entry name" value="EGF_2"/>
    <property type="match status" value="1"/>
</dbReference>
<feature type="compositionally biased region" description="Acidic residues" evidence="12">
    <location>
        <begin position="959"/>
        <end position="970"/>
    </location>
</feature>
<keyword evidence="8 17" id="KW-0675">Receptor</keyword>
<dbReference type="GO" id="GO:0007169">
    <property type="term" value="P:cell surface receptor protein tyrosine kinase signaling pathway"/>
    <property type="evidence" value="ECO:0007669"/>
    <property type="project" value="TreeGrafter"/>
</dbReference>
<evidence type="ECO:0000256" key="3">
    <source>
        <dbReference type="ARBA" id="ARBA00022729"/>
    </source>
</evidence>
<feature type="disulfide bond" evidence="10">
    <location>
        <begin position="438"/>
        <end position="447"/>
    </location>
</feature>
<feature type="region of interest" description="Disordered" evidence="12">
    <location>
        <begin position="944"/>
        <end position="970"/>
    </location>
</feature>
<keyword evidence="10" id="KW-1015">Disulfide bond</keyword>
<evidence type="ECO:0000256" key="1">
    <source>
        <dbReference type="ARBA" id="ARBA00004167"/>
    </source>
</evidence>
<sequence>MLGKTNHYAVLVVVIALLLSSVGLGNTSVNDNINWIASESGHYFGDGRNWDQERHPCLNDTVIIPKNDSSDGVASDIVVKESFEMNVLILRGTNRAITIRDGGAIYLRDAGASQVDPNVEDIPCFGTVNFTVEDLGNAQLKITFEPFSEDADTSTLKMTMNGKEIDVGNGFSPVIVDGSDAMTPVTFVASLGSEETRYAEHIEVLQDIMPRQMYWNTTADGYFGDGGNWRNGEFPCGNDHVHIPHPASDVDEVRVNVDGEFKMQSLHIYKPTIINFGSEGVLLLSDLYKRSALDDTSETLCLKAPEPSVKEVAFRELRVDVDNLPVNTTFKVDHPDGTAESGAGDDFLTFSYSADDLPLSLVVTTLEAPHRSSEATVDYNEAPMITTTTTSTPMITPTSTSTTTTRTIIPPSSGPCVPHPCNDGTCAEVNDNTYTCSCPIGFRGDNCELVAFSCEDNPCSDGGTCFTKNEYTDDDVYRYICLCVGGGDTCDSRPSASVTTQESSLPIIAGAAGGGVLLLVVIVVIVMKRRRKSALNVKRNNIHFGEKLGSGQFGDVMLVTIIGRTGEFAAKTLRAGAPREHEEEFLREAKIMEMLGSHHNIVTLVEHCLRSFPKVLVLQLARNGDLLKYLQERRTDPRMDGEKLFDFAMQVMAGMDFMSRKRIIHGDLAARNVLVGGNTLKISDFGFSHKSGPEGIAIPPTKMLPIRWTAPEVLVEKKTTFENDVWAYGVTFWEIFSLGGFPYHGIENNKLLRHLQSKRLEMPKRCPKRLFKTIALRCWEGNPKKRPSFQELITEMRQLQNSRVMREVQAEVQQQLQRQQSEVTISNDNVYSLYETDAGVPRERNNEQLVMNPSFRDIANEFEAYGFDDEETGHYVEPVLGEGFEANGNETDGFTDEPFSTEMDSYGLVDKFDESDFDTYDSADANNQLTFIDATPQTHLEFLEDEEMGKESKDYLEVGSDDEEHEPYNQ</sequence>
<dbReference type="AlphaFoldDB" id="B3XVY7"/>
<dbReference type="InterPro" id="IPR050122">
    <property type="entry name" value="RTK"/>
</dbReference>
<dbReference type="PANTHER" id="PTHR24416">
    <property type="entry name" value="TYROSINE-PROTEIN KINASE RECEPTOR"/>
    <property type="match status" value="1"/>
</dbReference>
<keyword evidence="17" id="KW-0418">Kinase</keyword>
<evidence type="ECO:0000256" key="6">
    <source>
        <dbReference type="ARBA" id="ARBA00022989"/>
    </source>
</evidence>
<feature type="domain" description="Protein kinase" evidence="15">
    <location>
        <begin position="542"/>
        <end position="799"/>
    </location>
</feature>
<comment type="caution">
    <text evidence="10">Lacks conserved residue(s) required for the propagation of feature annotation.</text>
</comment>
<feature type="signal peptide" evidence="14">
    <location>
        <begin position="1"/>
        <end position="25"/>
    </location>
</feature>
<reference evidence="17" key="1">
    <citation type="journal article" date="2008" name="FEBS Lett.">
        <title>Ancient divergence of animal protein tyrosine kinase genes demonstrated by a gene family tree including choanoflagellate genes.</title>
        <authorList>
            <person name="Suga H."/>
            <person name="Sasaki G."/>
            <person name="Kuma K."/>
            <person name="Nishiyori H."/>
            <person name="Hirose N."/>
            <person name="Su Z.H."/>
            <person name="Iwabe N."/>
            <person name="Miyata T."/>
        </authorList>
    </citation>
    <scope>NUCLEOTIDE SEQUENCE</scope>
</reference>
<evidence type="ECO:0000256" key="13">
    <source>
        <dbReference type="SAM" id="Phobius"/>
    </source>
</evidence>
<keyword evidence="5 11" id="KW-0067">ATP-binding</keyword>
<dbReference type="GO" id="GO:0043235">
    <property type="term" value="C:receptor complex"/>
    <property type="evidence" value="ECO:0007669"/>
    <property type="project" value="TreeGrafter"/>
</dbReference>
<gene>
    <name evidence="17" type="primary">CgPTK-t</name>
</gene>
<evidence type="ECO:0000256" key="7">
    <source>
        <dbReference type="ARBA" id="ARBA00023136"/>
    </source>
</evidence>
<evidence type="ECO:0000256" key="10">
    <source>
        <dbReference type="PROSITE-ProRule" id="PRU00076"/>
    </source>
</evidence>
<dbReference type="PROSITE" id="PS00109">
    <property type="entry name" value="PROTEIN_KINASE_TYR"/>
    <property type="match status" value="1"/>
</dbReference>
<feature type="region of interest" description="Disordered" evidence="12">
    <location>
        <begin position="388"/>
        <end position="409"/>
    </location>
</feature>
<dbReference type="PROSITE" id="PS00022">
    <property type="entry name" value="EGF_1"/>
    <property type="match status" value="1"/>
</dbReference>
<feature type="chain" id="PRO_5002799155" evidence="14">
    <location>
        <begin position="26"/>
        <end position="970"/>
    </location>
</feature>